<evidence type="ECO:0000313" key="4">
    <source>
        <dbReference type="Proteomes" id="UP001235939"/>
    </source>
</evidence>
<dbReference type="PANTHER" id="PTHR10807:SF73">
    <property type="entry name" value="LD06050P"/>
    <property type="match status" value="1"/>
</dbReference>
<dbReference type="Proteomes" id="UP001235939">
    <property type="component" value="Chromosome 01"/>
</dbReference>
<gene>
    <name evidence="3" type="ORF">LAZ67_1007811</name>
</gene>
<dbReference type="SUPFAM" id="SSF52799">
    <property type="entry name" value="(Phosphotyrosine protein) phosphatases II"/>
    <property type="match status" value="3"/>
</dbReference>
<proteinExistence type="inferred from homology"/>
<evidence type="ECO:0000259" key="2">
    <source>
        <dbReference type="PROSITE" id="PS51339"/>
    </source>
</evidence>
<dbReference type="InterPro" id="IPR011993">
    <property type="entry name" value="PH-like_dom_sf"/>
</dbReference>
<reference evidence="3 4" key="1">
    <citation type="submission" date="2022-01" db="EMBL/GenBank/DDBJ databases">
        <title>A chromosomal length assembly of Cordylochernes scorpioides.</title>
        <authorList>
            <person name="Zeh D."/>
            <person name="Zeh J."/>
        </authorList>
    </citation>
    <scope>NUCLEOTIDE SEQUENCE [LARGE SCALE GENOMIC DNA]</scope>
    <source>
        <strain evidence="3">IN4F17</strain>
        <tissue evidence="3">Whole Body</tissue>
    </source>
</reference>
<dbReference type="PANTHER" id="PTHR10807">
    <property type="entry name" value="MYOTUBULARIN-RELATED"/>
    <property type="match status" value="1"/>
</dbReference>
<dbReference type="PROSITE" id="PS51339">
    <property type="entry name" value="PPASE_MYOTUBULARIN"/>
    <property type="match status" value="1"/>
</dbReference>
<dbReference type="InterPro" id="IPR010569">
    <property type="entry name" value="Myotubularin-like_Pase_dom"/>
</dbReference>
<dbReference type="Gene3D" id="2.30.29.30">
    <property type="entry name" value="Pleckstrin-homology domain (PH domain)/Phosphotyrosine-binding domain (PTB)"/>
    <property type="match status" value="1"/>
</dbReference>
<evidence type="ECO:0000313" key="3">
    <source>
        <dbReference type="EMBL" id="UYV62109.1"/>
    </source>
</evidence>
<dbReference type="InterPro" id="IPR029021">
    <property type="entry name" value="Prot-tyrosine_phosphatase-like"/>
</dbReference>
<organism evidence="3 4">
    <name type="scientific">Cordylochernes scorpioides</name>
    <dbReference type="NCBI Taxonomy" id="51811"/>
    <lineage>
        <taxon>Eukaryota</taxon>
        <taxon>Metazoa</taxon>
        <taxon>Ecdysozoa</taxon>
        <taxon>Arthropoda</taxon>
        <taxon>Chelicerata</taxon>
        <taxon>Arachnida</taxon>
        <taxon>Pseudoscorpiones</taxon>
        <taxon>Cheliferoidea</taxon>
        <taxon>Chernetidae</taxon>
        <taxon>Cordylochernes</taxon>
    </lineage>
</organism>
<sequence length="926" mass="103657">MLQWPPILAKVQPHQAIDSVEKKLGLMSGTVILKCKDFQIIQLDIPGVTECSNVAYSIEKLSAPATPNMEYKRCSSCIPGLGALTGTRGISHDNHDDPQKLYPFFYRALFDTEENGWTKYTTQSYFDSLDLSPDLWKISDINKDFKAMIIMAMIIMVCPSYPPHVIVPQSVEDSDLKASSVFRHLNRFPVLSYYYAPTKEPQSRRDKHRSPKRTTVFDFQTLNASAFVIKTGSTTQWQIDLAPKEMATSDMRNRHHAALLRSSQPLVGPNQRRCKEDERLLNAALGPGSNKGFIVDTRAENIAQIARSKVHVVQAMIIMQFNFALTNVPEPRLNASAFVIKTGSTTQWQADLAPKEMAASDMRNRRHVQPHLTWRTNAAHPLSLEPGQLNPGGGFEPDINYPMWKRTHKAIEGNFAQMESLSKLVEACIDSNSSMDKWLSRLEGSGWLGHVSDVLSCACQVALCLHRAGSSVLVHGGEGLDSTLQVCSLAQVLLDPACRTLQGFQALVQREWIQAGHPFASRCRHGPFAPALRDHNPSFLLFLDCTYQAMIIMVYQQFPCSFEFNEKFLTLLFEHAYASQFGTFLGNCERDRAELKLDTNTVSLWTYLSREEVVGPLRSAVYEPNSRALWPSVAPQSLELWDGLFLRWVMDLSYKNKAEQAVARIKQHDAALKAKAIKLRRLECLDIILEKERSCMAASFEPGITETMLDEPEEWTKLLSATNPAETLTFLEYVALDEGLEICGSPELEEKKKEEEETEDDEVKEEIMMPTRGAPERDGGEGYIPPSLMIGVITCSGPGGVCLPSAARVPRMGNNLGVHRGGPQKSSQRYEDNGYLPTKKIQEDPFNLKLAKGFIITGNVSISSPPFLARVVAWLNWQADLAPKEMAASDMRNRRHVQPLLTWSTNAAHPVSLDQETLQGTIRRAS</sequence>
<comment type="similarity">
    <text evidence="1">Belongs to the protein-tyrosine phosphatase family. Non-receptor class myotubularin subfamily.</text>
</comment>
<name>A0ABY6K1C0_9ARAC</name>
<dbReference type="InterPro" id="IPR030564">
    <property type="entry name" value="Myotubularin"/>
</dbReference>
<keyword evidence="4" id="KW-1185">Reference proteome</keyword>
<accession>A0ABY6K1C0</accession>
<feature type="domain" description="Myotubularin phosphatase" evidence="2">
    <location>
        <begin position="116"/>
        <end position="645"/>
    </location>
</feature>
<dbReference type="Pfam" id="PF06602">
    <property type="entry name" value="Myotub-related"/>
    <property type="match status" value="3"/>
</dbReference>
<protein>
    <submittedName>
        <fullName evidence="3">MTMR9</fullName>
    </submittedName>
</protein>
<dbReference type="EMBL" id="CP092863">
    <property type="protein sequence ID" value="UYV62109.1"/>
    <property type="molecule type" value="Genomic_DNA"/>
</dbReference>
<evidence type="ECO:0000256" key="1">
    <source>
        <dbReference type="ARBA" id="ARBA00007471"/>
    </source>
</evidence>